<feature type="compositionally biased region" description="Low complexity" evidence="1">
    <location>
        <begin position="63"/>
        <end position="93"/>
    </location>
</feature>
<reference evidence="2 3" key="1">
    <citation type="submission" date="2014-09" db="EMBL/GenBank/DDBJ databases">
        <authorList>
            <person name="Ellenberger Sabrina"/>
        </authorList>
    </citation>
    <scope>NUCLEOTIDE SEQUENCE [LARGE SCALE GENOMIC DNA]</scope>
    <source>
        <strain evidence="2 3">CBS 412.66</strain>
    </source>
</reference>
<feature type="region of interest" description="Disordered" evidence="1">
    <location>
        <begin position="220"/>
        <end position="511"/>
    </location>
</feature>
<sequence length="511" mass="59827">MGAQVVDYRVSTLVVLCKDCGHDVGLYPARHKCQPMERPAMPVLSAQYYNETKLNPSGYLELSARTNSSESSSSMASSTSPSFSSAEPPSSKWSSRHQSSKPDDENEDSVYFNNIAANLSEKNETSGKKLWGKIRQNEKWKQLSEQNDKPKQSGKLWGKLIQATQNMADKIPLRDDRGPADSDEDDWEGETHISRILREHYEKKRLCLPEWLFDEKLAVSRRGTSDRRSNDKVVPVQQQHKQQPDGPMRAPSRRRLWEQNPDAKNMSSRERERQELRQAQPPMPPLNSENRSRYNRDHYDNRDISGGRYNNNGDNFEDDRYSHRSQQQDRDYERHSQPRNDDRYSNEKYKSNHHDNYNGYSQGRDRYDAPLTPQTSSRDQPRNFDDDRYAQKPLYPLSRSEDQQQHQQHQQQRYKSTNRPRYQEEDRSGYHDSSYVPHQSERSKKGYNQSEPRSNHYYQHSALDDYNRGVPSQSRDRVASGDRYHSPPEMSRREPSIRSGGRRYGNDSSYF</sequence>
<protein>
    <recommendedName>
        <fullName evidence="4">Mso1 N-terminal domain-containing protein</fullName>
    </recommendedName>
</protein>
<feature type="compositionally biased region" description="Basic and acidic residues" evidence="1">
    <location>
        <begin position="421"/>
        <end position="430"/>
    </location>
</feature>
<dbReference type="EMBL" id="LN725636">
    <property type="protein sequence ID" value="CEP11195.1"/>
    <property type="molecule type" value="Genomic_DNA"/>
</dbReference>
<organism evidence="2 3">
    <name type="scientific">Parasitella parasitica</name>
    <dbReference type="NCBI Taxonomy" id="35722"/>
    <lineage>
        <taxon>Eukaryota</taxon>
        <taxon>Fungi</taxon>
        <taxon>Fungi incertae sedis</taxon>
        <taxon>Mucoromycota</taxon>
        <taxon>Mucoromycotina</taxon>
        <taxon>Mucoromycetes</taxon>
        <taxon>Mucorales</taxon>
        <taxon>Mucorineae</taxon>
        <taxon>Mucoraceae</taxon>
        <taxon>Parasitella</taxon>
    </lineage>
</organism>
<feature type="compositionally biased region" description="Basic and acidic residues" evidence="1">
    <location>
        <begin position="318"/>
        <end position="356"/>
    </location>
</feature>
<dbReference type="Proteomes" id="UP000054107">
    <property type="component" value="Unassembled WGS sequence"/>
</dbReference>
<feature type="compositionally biased region" description="Basic and acidic residues" evidence="1">
    <location>
        <begin position="379"/>
        <end position="390"/>
    </location>
</feature>
<dbReference type="OrthoDB" id="2683368at2759"/>
<evidence type="ECO:0000313" key="3">
    <source>
        <dbReference type="Proteomes" id="UP000054107"/>
    </source>
</evidence>
<evidence type="ECO:0000313" key="2">
    <source>
        <dbReference type="EMBL" id="CEP11195.1"/>
    </source>
</evidence>
<dbReference type="AlphaFoldDB" id="A0A0B7N6W3"/>
<feature type="compositionally biased region" description="Low complexity" evidence="1">
    <location>
        <begin position="232"/>
        <end position="241"/>
    </location>
</feature>
<feature type="region of interest" description="Disordered" evidence="1">
    <location>
        <begin position="63"/>
        <end position="108"/>
    </location>
</feature>
<accession>A0A0B7N6W3</accession>
<feature type="compositionally biased region" description="Polar residues" evidence="1">
    <location>
        <begin position="446"/>
        <end position="458"/>
    </location>
</feature>
<name>A0A0B7N6W3_9FUNG</name>
<gene>
    <name evidence="2" type="primary">PARPA_04997.1 scaffold 15694</name>
</gene>
<keyword evidence="3" id="KW-1185">Reference proteome</keyword>
<feature type="compositionally biased region" description="Basic and acidic residues" evidence="1">
    <location>
        <begin position="290"/>
        <end position="305"/>
    </location>
</feature>
<evidence type="ECO:0000256" key="1">
    <source>
        <dbReference type="SAM" id="MobiDB-lite"/>
    </source>
</evidence>
<proteinExistence type="predicted"/>
<evidence type="ECO:0008006" key="4">
    <source>
        <dbReference type="Google" id="ProtNLM"/>
    </source>
</evidence>
<feature type="compositionally biased region" description="Basic and acidic residues" evidence="1">
    <location>
        <begin position="220"/>
        <end position="231"/>
    </location>
</feature>
<feature type="compositionally biased region" description="Basic and acidic residues" evidence="1">
    <location>
        <begin position="267"/>
        <end position="276"/>
    </location>
</feature>
<feature type="compositionally biased region" description="Basic and acidic residues" evidence="1">
    <location>
        <begin position="474"/>
        <end position="496"/>
    </location>
</feature>